<dbReference type="Proteomes" id="UP001152879">
    <property type="component" value="Unassembled WGS sequence"/>
</dbReference>
<feature type="transmembrane region" description="Helical" evidence="1">
    <location>
        <begin position="116"/>
        <end position="134"/>
    </location>
</feature>
<proteinExistence type="predicted"/>
<gene>
    <name evidence="2" type="ORF">NOL15_06720</name>
</gene>
<keyword evidence="1" id="KW-1133">Transmembrane helix</keyword>
<name>A0A9X4ML29_STRSU</name>
<evidence type="ECO:0000256" key="1">
    <source>
        <dbReference type="SAM" id="Phobius"/>
    </source>
</evidence>
<protein>
    <submittedName>
        <fullName evidence="2">Uncharacterized protein</fullName>
    </submittedName>
</protein>
<reference evidence="2" key="1">
    <citation type="submission" date="2022-07" db="EMBL/GenBank/DDBJ databases">
        <title>Whole Genome Sequencing of Streptococcus suis.</title>
        <authorList>
            <person name="Dai X."/>
            <person name="Huang J."/>
            <person name="Wang L."/>
        </authorList>
    </citation>
    <scope>NUCLEOTIDE SEQUENCE</scope>
    <source>
        <strain evidence="2">SFB2</strain>
    </source>
</reference>
<evidence type="ECO:0000313" key="2">
    <source>
        <dbReference type="EMBL" id="MDG4512533.1"/>
    </source>
</evidence>
<evidence type="ECO:0000313" key="3">
    <source>
        <dbReference type="Proteomes" id="UP001152879"/>
    </source>
</evidence>
<comment type="caution">
    <text evidence="2">The sequence shown here is derived from an EMBL/GenBank/DDBJ whole genome shotgun (WGS) entry which is preliminary data.</text>
</comment>
<sequence>MKKMNFKYKVYILLAIIGGFSLIADIFDILELNRYNALVVILLLTILFCVIQYRAAMKGLDTMFSISRDYKVRKIWGVENLFDWEKVRERQLRWAPVCTGISLMELFILYVSKHQYIVILMIIWAINLLLYVILTRPLKY</sequence>
<dbReference type="EMBL" id="JANFML010000018">
    <property type="protein sequence ID" value="MDG4512533.1"/>
    <property type="molecule type" value="Genomic_DNA"/>
</dbReference>
<accession>A0A9X4ML29</accession>
<keyword evidence="1" id="KW-0472">Membrane</keyword>
<dbReference type="RefSeq" id="WP_171989979.1">
    <property type="nucleotide sequence ID" value="NZ_JAIMEP010000047.1"/>
</dbReference>
<organism evidence="2 3">
    <name type="scientific">Streptococcus suis</name>
    <dbReference type="NCBI Taxonomy" id="1307"/>
    <lineage>
        <taxon>Bacteria</taxon>
        <taxon>Bacillati</taxon>
        <taxon>Bacillota</taxon>
        <taxon>Bacilli</taxon>
        <taxon>Lactobacillales</taxon>
        <taxon>Streptococcaceae</taxon>
        <taxon>Streptococcus</taxon>
    </lineage>
</organism>
<feature type="transmembrane region" description="Helical" evidence="1">
    <location>
        <begin position="34"/>
        <end position="53"/>
    </location>
</feature>
<feature type="transmembrane region" description="Helical" evidence="1">
    <location>
        <begin position="92"/>
        <end position="110"/>
    </location>
</feature>
<dbReference type="AlphaFoldDB" id="A0A9X4ML29"/>
<keyword evidence="1" id="KW-0812">Transmembrane</keyword>